<name>A0A5R9IYZ9_9PROT</name>
<evidence type="ECO:0000313" key="1">
    <source>
        <dbReference type="EMBL" id="TLU70522.1"/>
    </source>
</evidence>
<accession>A0A5R9IYZ9</accession>
<dbReference type="AlphaFoldDB" id="A0A5R9IYZ9"/>
<dbReference type="OrthoDB" id="7445868at2"/>
<reference evidence="1 2" key="1">
    <citation type="submission" date="2019-05" db="EMBL/GenBank/DDBJ databases">
        <authorList>
            <person name="Pankratov T."/>
            <person name="Grouzdev D."/>
        </authorList>
    </citation>
    <scope>NUCLEOTIDE SEQUENCE [LARGE SCALE GENOMIC DNA]</scope>
    <source>
        <strain evidence="1 2">KEBCLARHB70R</strain>
    </source>
</reference>
<dbReference type="RefSeq" id="WP_138328120.1">
    <property type="nucleotide sequence ID" value="NZ_VCDI01000016.1"/>
</dbReference>
<keyword evidence="2" id="KW-1185">Reference proteome</keyword>
<evidence type="ECO:0000313" key="2">
    <source>
        <dbReference type="Proteomes" id="UP000305654"/>
    </source>
</evidence>
<sequence length="238" mass="26780">MPIPTYRLIIDGVTAMFGIKRRVHQAYNLGKFFFRQRVIGFAVPTEPEFDEPSKRVFIDLLTKSSFYLEYGSGGSTLMAARNKKRFISVDTDWWFLRSVRKATGKLSANQRLIHADIGLTGPWGKPLRATRLSASRLAQWRSYSGTPWESITVGDMPDLVLVDGRFRVSTTLLCCQKLANNPDARILVDDYVGRSGYSVIERHADLIGMAGRMAIFKPRSTSDASLQEAVTQHATAWE</sequence>
<protein>
    <recommendedName>
        <fullName evidence="3">Class I SAM-dependent methyltransferase</fullName>
    </recommendedName>
</protein>
<dbReference type="EMBL" id="VCDI01000016">
    <property type="protein sequence ID" value="TLU70522.1"/>
    <property type="molecule type" value="Genomic_DNA"/>
</dbReference>
<comment type="caution">
    <text evidence="1">The sequence shown here is derived from an EMBL/GenBank/DDBJ whole genome shotgun (WGS) entry which is preliminary data.</text>
</comment>
<dbReference type="Proteomes" id="UP000305654">
    <property type="component" value="Unassembled WGS sequence"/>
</dbReference>
<gene>
    <name evidence="1" type="ORF">FE263_21595</name>
</gene>
<organism evidence="1 2">
    <name type="scientific">Lichenicoccus roseus</name>
    <dbReference type="NCBI Taxonomy" id="2683649"/>
    <lineage>
        <taxon>Bacteria</taxon>
        <taxon>Pseudomonadati</taxon>
        <taxon>Pseudomonadota</taxon>
        <taxon>Alphaproteobacteria</taxon>
        <taxon>Acetobacterales</taxon>
        <taxon>Acetobacteraceae</taxon>
        <taxon>Lichenicoccus</taxon>
    </lineage>
</organism>
<proteinExistence type="predicted"/>
<dbReference type="Gene3D" id="3.40.50.150">
    <property type="entry name" value="Vaccinia Virus protein VP39"/>
    <property type="match status" value="1"/>
</dbReference>
<evidence type="ECO:0008006" key="3">
    <source>
        <dbReference type="Google" id="ProtNLM"/>
    </source>
</evidence>
<dbReference type="InterPro" id="IPR029063">
    <property type="entry name" value="SAM-dependent_MTases_sf"/>
</dbReference>